<proteinExistence type="predicted"/>
<evidence type="ECO:0000313" key="1">
    <source>
        <dbReference type="EMBL" id="EDV01855.1"/>
    </source>
</evidence>
<gene>
    <name evidence="1" type="ORF">BACCOP_01079</name>
</gene>
<reference evidence="1 2" key="2">
    <citation type="submission" date="2008-04" db="EMBL/GenBank/DDBJ databases">
        <authorList>
            <person name="Fulton L."/>
            <person name="Clifton S."/>
            <person name="Fulton B."/>
            <person name="Xu J."/>
            <person name="Minx P."/>
            <person name="Pepin K.H."/>
            <person name="Johnson M."/>
            <person name="Thiruvilangam P."/>
            <person name="Bhonagiri V."/>
            <person name="Nash W.E."/>
            <person name="Mardis E.R."/>
            <person name="Wilson R.K."/>
        </authorList>
    </citation>
    <scope>NUCLEOTIDE SEQUENCE [LARGE SCALE GENOMIC DNA]</scope>
    <source>
        <strain evidence="1 2">DSM 17136</strain>
    </source>
</reference>
<organism evidence="1 2">
    <name type="scientific">Phocaeicola coprocola DSM 17136</name>
    <dbReference type="NCBI Taxonomy" id="470145"/>
    <lineage>
        <taxon>Bacteria</taxon>
        <taxon>Pseudomonadati</taxon>
        <taxon>Bacteroidota</taxon>
        <taxon>Bacteroidia</taxon>
        <taxon>Bacteroidales</taxon>
        <taxon>Bacteroidaceae</taxon>
        <taxon>Phocaeicola</taxon>
    </lineage>
</organism>
<dbReference type="EMBL" id="ABIY02000069">
    <property type="protein sequence ID" value="EDV01855.1"/>
    <property type="molecule type" value="Genomic_DNA"/>
</dbReference>
<evidence type="ECO:0000313" key="2">
    <source>
        <dbReference type="Proteomes" id="UP000003146"/>
    </source>
</evidence>
<dbReference type="eggNOG" id="ENOG5031HEB">
    <property type="taxonomic scope" value="Bacteria"/>
</dbReference>
<sequence>MEKEKKIETAKQVFRKMLVDEYGIKSADQFFSTESEAMAEIYESMKIEQENFNLIDDELNSLLDSIFEEM</sequence>
<name>B3JGS3_9BACT</name>
<comment type="caution">
    <text evidence="1">The sequence shown here is derived from an EMBL/GenBank/DDBJ whole genome shotgun (WGS) entry which is preliminary data.</text>
</comment>
<accession>B3JGS3</accession>
<dbReference type="HOGENOM" id="CLU_2550834_0_0_10"/>
<dbReference type="Proteomes" id="UP000003146">
    <property type="component" value="Unassembled WGS sequence"/>
</dbReference>
<dbReference type="RefSeq" id="WP_007568845.1">
    <property type="nucleotide sequence ID" value="NZ_DS981481.1"/>
</dbReference>
<dbReference type="AlphaFoldDB" id="B3JGS3"/>
<dbReference type="STRING" id="470145.BACCOP_01079"/>
<protein>
    <submittedName>
        <fullName evidence="1">Uncharacterized protein</fullName>
    </submittedName>
</protein>
<reference evidence="1 2" key="1">
    <citation type="submission" date="2008-04" db="EMBL/GenBank/DDBJ databases">
        <title>Draft genome sequence of Bacteroides coprocola (DSM 17136).</title>
        <authorList>
            <person name="Sudarsanam P."/>
            <person name="Ley R."/>
            <person name="Guruge J."/>
            <person name="Turnbaugh P.J."/>
            <person name="Mahowald M."/>
            <person name="Liep D."/>
            <person name="Gordon J."/>
        </authorList>
    </citation>
    <scope>NUCLEOTIDE SEQUENCE [LARGE SCALE GENOMIC DNA]</scope>
    <source>
        <strain evidence="1 2">DSM 17136</strain>
    </source>
</reference>